<comment type="caution">
    <text evidence="9">The sequence shown here is derived from an EMBL/GenBank/DDBJ whole genome shotgun (WGS) entry which is preliminary data.</text>
</comment>
<keyword evidence="4 6" id="KW-0975">Bacterial flagellum</keyword>
<keyword evidence="10" id="KW-1185">Reference proteome</keyword>
<evidence type="ECO:0000256" key="6">
    <source>
        <dbReference type="RuleBase" id="RU362062"/>
    </source>
</evidence>
<accession>A0A3N1VLH2</accession>
<evidence type="ECO:0000313" key="9">
    <source>
        <dbReference type="EMBL" id="ROR01868.1"/>
    </source>
</evidence>
<name>A0A3N1VLH2_9BACT</name>
<evidence type="ECO:0000256" key="2">
    <source>
        <dbReference type="ARBA" id="ARBA00009677"/>
    </source>
</evidence>
<dbReference type="GO" id="GO:0071978">
    <property type="term" value="P:bacterial-type flagellum-dependent swarming motility"/>
    <property type="evidence" value="ECO:0007669"/>
    <property type="project" value="TreeGrafter"/>
</dbReference>
<evidence type="ECO:0000256" key="1">
    <source>
        <dbReference type="ARBA" id="ARBA00004117"/>
    </source>
</evidence>
<dbReference type="PANTHER" id="PTHR30435:SF2">
    <property type="entry name" value="FLAGELLAR BASAL-BODY ROD PROTEIN FLGC"/>
    <property type="match status" value="1"/>
</dbReference>
<evidence type="ECO:0000313" key="10">
    <source>
        <dbReference type="Proteomes" id="UP000276223"/>
    </source>
</evidence>
<dbReference type="InterPro" id="IPR006299">
    <property type="entry name" value="FlgC"/>
</dbReference>
<comment type="similarity">
    <text evidence="2">Belongs to the flagella basal body rod proteins family.</text>
</comment>
<dbReference type="InterPro" id="IPR010930">
    <property type="entry name" value="Flg_bb/hook_C_dom"/>
</dbReference>
<proteinExistence type="inferred from homology"/>
<evidence type="ECO:0000259" key="8">
    <source>
        <dbReference type="Pfam" id="PF06429"/>
    </source>
</evidence>
<dbReference type="Proteomes" id="UP000276223">
    <property type="component" value="Unassembled WGS sequence"/>
</dbReference>
<evidence type="ECO:0000256" key="5">
    <source>
        <dbReference type="ARBA" id="ARBA00025933"/>
    </source>
</evidence>
<evidence type="ECO:0000259" key="7">
    <source>
        <dbReference type="Pfam" id="PF00460"/>
    </source>
</evidence>
<dbReference type="GO" id="GO:0030694">
    <property type="term" value="C:bacterial-type flagellum basal body, rod"/>
    <property type="evidence" value="ECO:0007669"/>
    <property type="project" value="UniProtKB-UniRule"/>
</dbReference>
<dbReference type="AlphaFoldDB" id="A0A3N1VLH2"/>
<dbReference type="NCBIfam" id="TIGR01395">
    <property type="entry name" value="FlgC"/>
    <property type="match status" value="1"/>
</dbReference>
<keyword evidence="9" id="KW-0282">Flagellum</keyword>
<dbReference type="Pfam" id="PF06429">
    <property type="entry name" value="Flg_bbr_C"/>
    <property type="match status" value="1"/>
</dbReference>
<comment type="subunit">
    <text evidence="5 6">The basal body constitutes a major portion of the flagellar organelle and consists of four rings (L,P,S, and M) mounted on a central rod. The rod consists of about 26 subunits of FlgG in the distal portion, and FlgB, FlgC and FlgF are thought to build up the proximal portion of the rod with about 6 subunits each.</text>
</comment>
<evidence type="ECO:0000256" key="4">
    <source>
        <dbReference type="ARBA" id="ARBA00023143"/>
    </source>
</evidence>
<keyword evidence="9" id="KW-0966">Cell projection</keyword>
<dbReference type="RefSeq" id="WP_123289553.1">
    <property type="nucleotide sequence ID" value="NZ_RJVA01000010.1"/>
</dbReference>
<dbReference type="Pfam" id="PF00460">
    <property type="entry name" value="Flg_bb_rod"/>
    <property type="match status" value="1"/>
</dbReference>
<feature type="domain" description="Flagellar basal body rod protein N-terminal" evidence="7">
    <location>
        <begin position="7"/>
        <end position="35"/>
    </location>
</feature>
<comment type="subcellular location">
    <subcellularLocation>
        <location evidence="1 6">Bacterial flagellum basal body</location>
    </subcellularLocation>
</comment>
<protein>
    <recommendedName>
        <fullName evidence="3 6">Flagellar basal-body rod protein FlgC</fullName>
    </recommendedName>
</protein>
<sequence>MDFETAMRISASGLRAHRAWINTLSANLANINTTRTPEGTPYLRRTLIFESVPSDESFEAALREAVEGELDRVEVSAVVPDGRDFNLVYDPNHPDADADGMVRLPNINPVEEMANMLNAARSYEANLAALNTAKTLALRALELGR</sequence>
<evidence type="ECO:0000256" key="3">
    <source>
        <dbReference type="ARBA" id="ARBA00017941"/>
    </source>
</evidence>
<reference evidence="9 10" key="1">
    <citation type="submission" date="2018-11" db="EMBL/GenBank/DDBJ databases">
        <title>Genomic Encyclopedia of Type Strains, Phase IV (KMG-IV): sequencing the most valuable type-strain genomes for metagenomic binning, comparative biology and taxonomic classification.</title>
        <authorList>
            <person name="Goeker M."/>
        </authorList>
    </citation>
    <scope>NUCLEOTIDE SEQUENCE [LARGE SCALE GENOMIC DNA]</scope>
    <source>
        <strain evidence="9 10">DSM 22027</strain>
    </source>
</reference>
<gene>
    <name evidence="9" type="ORF">EDC27_1062</name>
</gene>
<dbReference type="EMBL" id="RJVA01000010">
    <property type="protein sequence ID" value="ROR01868.1"/>
    <property type="molecule type" value="Genomic_DNA"/>
</dbReference>
<keyword evidence="9" id="KW-0969">Cilium</keyword>
<organism evidence="9 10">
    <name type="scientific">Desulfosoma caldarium</name>
    <dbReference type="NCBI Taxonomy" id="610254"/>
    <lineage>
        <taxon>Bacteria</taxon>
        <taxon>Pseudomonadati</taxon>
        <taxon>Thermodesulfobacteriota</taxon>
        <taxon>Syntrophobacteria</taxon>
        <taxon>Syntrophobacterales</taxon>
        <taxon>Syntrophobacteraceae</taxon>
        <taxon>Desulfosoma</taxon>
    </lineage>
</organism>
<dbReference type="PANTHER" id="PTHR30435">
    <property type="entry name" value="FLAGELLAR PROTEIN"/>
    <property type="match status" value="1"/>
</dbReference>
<dbReference type="InterPro" id="IPR001444">
    <property type="entry name" value="Flag_bb_rod_N"/>
</dbReference>
<feature type="domain" description="Flagellar basal-body/hook protein C-terminal" evidence="8">
    <location>
        <begin position="99"/>
        <end position="142"/>
    </location>
</feature>
<dbReference type="OrthoDB" id="9813951at2"/>